<protein>
    <submittedName>
        <fullName evidence="1">Uncharacterized protein</fullName>
    </submittedName>
</protein>
<dbReference type="EMBL" id="JAVREJ010000022">
    <property type="protein sequence ID" value="MDT0352830.1"/>
    <property type="molecule type" value="Genomic_DNA"/>
</dbReference>
<gene>
    <name evidence="1" type="ORF">RM445_25230</name>
</gene>
<evidence type="ECO:0000313" key="1">
    <source>
        <dbReference type="EMBL" id="MDT0352830.1"/>
    </source>
</evidence>
<reference evidence="2" key="1">
    <citation type="submission" date="2023-07" db="EMBL/GenBank/DDBJ databases">
        <title>30 novel species of actinomycetes from the DSMZ collection.</title>
        <authorList>
            <person name="Nouioui I."/>
        </authorList>
    </citation>
    <scope>NUCLEOTIDE SEQUENCE [LARGE SCALE GENOMIC DNA]</scope>
    <source>
        <strain evidence="2">DSM 45834</strain>
    </source>
</reference>
<comment type="caution">
    <text evidence="1">The sequence shown here is derived from an EMBL/GenBank/DDBJ whole genome shotgun (WGS) entry which is preliminary data.</text>
</comment>
<evidence type="ECO:0000313" key="2">
    <source>
        <dbReference type="Proteomes" id="UP001183202"/>
    </source>
</evidence>
<proteinExistence type="predicted"/>
<sequence length="81" mass="8182">MYWLVGGADPAAFAAVRSVEDMMAAVAEQPSNHSPFWAPVVEPTRAVGIGASGGGGSDVASGVVAWRRVLLGALSAAMVRA</sequence>
<keyword evidence="2" id="KW-1185">Reference proteome</keyword>
<organism evidence="1 2">
    <name type="scientific">Pseudonocardia charpentierae</name>
    <dbReference type="NCBI Taxonomy" id="3075545"/>
    <lineage>
        <taxon>Bacteria</taxon>
        <taxon>Bacillati</taxon>
        <taxon>Actinomycetota</taxon>
        <taxon>Actinomycetes</taxon>
        <taxon>Pseudonocardiales</taxon>
        <taxon>Pseudonocardiaceae</taxon>
        <taxon>Pseudonocardia</taxon>
    </lineage>
</organism>
<accession>A0ABU2NFU1</accession>
<dbReference type="RefSeq" id="WP_311559336.1">
    <property type="nucleotide sequence ID" value="NZ_JAVREJ010000022.1"/>
</dbReference>
<dbReference type="Proteomes" id="UP001183202">
    <property type="component" value="Unassembled WGS sequence"/>
</dbReference>
<name>A0ABU2NFU1_9PSEU</name>